<keyword evidence="5" id="KW-0393">Immunoglobulin domain</keyword>
<dbReference type="InterPro" id="IPR036179">
    <property type="entry name" value="Ig-like_dom_sf"/>
</dbReference>
<evidence type="ECO:0000313" key="9">
    <source>
        <dbReference type="EMBL" id="VDI32816.1"/>
    </source>
</evidence>
<evidence type="ECO:0000256" key="1">
    <source>
        <dbReference type="ARBA" id="ARBA00004479"/>
    </source>
</evidence>
<feature type="chain" id="PRO_5032451258" description="Ig-like domain-containing protein" evidence="7">
    <location>
        <begin position="21"/>
        <end position="311"/>
    </location>
</feature>
<dbReference type="PANTHER" id="PTHR11640">
    <property type="entry name" value="NEPHRIN"/>
    <property type="match status" value="1"/>
</dbReference>
<evidence type="ECO:0000313" key="10">
    <source>
        <dbReference type="Proteomes" id="UP000596742"/>
    </source>
</evidence>
<dbReference type="SUPFAM" id="SSF48726">
    <property type="entry name" value="Immunoglobulin"/>
    <property type="match status" value="1"/>
</dbReference>
<keyword evidence="4" id="KW-0325">Glycoprotein</keyword>
<comment type="caution">
    <text evidence="9">The sequence shown here is derived from an EMBL/GenBank/DDBJ whole genome shotgun (WGS) entry which is preliminary data.</text>
</comment>
<dbReference type="GO" id="GO:0005886">
    <property type="term" value="C:plasma membrane"/>
    <property type="evidence" value="ECO:0007669"/>
    <property type="project" value="TreeGrafter"/>
</dbReference>
<dbReference type="AlphaFoldDB" id="A0A8B6EEA0"/>
<evidence type="ECO:0000259" key="8">
    <source>
        <dbReference type="PROSITE" id="PS50835"/>
    </source>
</evidence>
<dbReference type="InterPro" id="IPR003598">
    <property type="entry name" value="Ig_sub2"/>
</dbReference>
<evidence type="ECO:0000256" key="7">
    <source>
        <dbReference type="SAM" id="SignalP"/>
    </source>
</evidence>
<dbReference type="InterPro" id="IPR013783">
    <property type="entry name" value="Ig-like_fold"/>
</dbReference>
<dbReference type="PROSITE" id="PS50835">
    <property type="entry name" value="IG_LIKE"/>
    <property type="match status" value="1"/>
</dbReference>
<keyword evidence="7" id="KW-0732">Signal</keyword>
<proteinExistence type="predicted"/>
<dbReference type="InterPro" id="IPR051275">
    <property type="entry name" value="Cell_adhesion_signaling"/>
</dbReference>
<keyword evidence="10" id="KW-1185">Reference proteome</keyword>
<dbReference type="EMBL" id="UYJE01004970">
    <property type="protein sequence ID" value="VDI32816.1"/>
    <property type="molecule type" value="Genomic_DNA"/>
</dbReference>
<comment type="subcellular location">
    <subcellularLocation>
        <location evidence="1">Membrane</location>
        <topology evidence="1">Single-pass type I membrane protein</topology>
    </subcellularLocation>
</comment>
<dbReference type="InterPro" id="IPR003006">
    <property type="entry name" value="Ig/MHC_CS"/>
</dbReference>
<evidence type="ECO:0000256" key="6">
    <source>
        <dbReference type="SAM" id="Phobius"/>
    </source>
</evidence>
<dbReference type="Proteomes" id="UP000596742">
    <property type="component" value="Unassembled WGS sequence"/>
</dbReference>
<keyword evidence="3" id="KW-1015">Disulfide bond</keyword>
<feature type="transmembrane region" description="Helical" evidence="6">
    <location>
        <begin position="211"/>
        <end position="233"/>
    </location>
</feature>
<evidence type="ECO:0000256" key="3">
    <source>
        <dbReference type="ARBA" id="ARBA00023157"/>
    </source>
</evidence>
<dbReference type="SMART" id="SM00409">
    <property type="entry name" value="IG"/>
    <property type="match status" value="1"/>
</dbReference>
<keyword evidence="2 6" id="KW-0472">Membrane</keyword>
<dbReference type="InterPro" id="IPR003599">
    <property type="entry name" value="Ig_sub"/>
</dbReference>
<gene>
    <name evidence="9" type="ORF">MGAL_10B036016</name>
</gene>
<feature type="domain" description="Ig-like" evidence="8">
    <location>
        <begin position="115"/>
        <end position="194"/>
    </location>
</feature>
<accession>A0A8B6EEA0</accession>
<keyword evidence="6" id="KW-0812">Transmembrane</keyword>
<sequence length="311" mass="35811">MNYLFTVVCILDSLSCFVVGSVSGTLSKPVLTYDKKPFVGERIRFNCYSRYIGTPSNLSQKIGYKFNYNYRHSMDSFLDITHSEKGKNVSCQASNEIGELSPISNVITLDPYYGPEDITTLPTGSVYNVIEGETVSIVCSAKCYPKCIFVWKYNTDIFRQYRTGSILTIQHVNRSHAGEYRCRADHISDSQRFQRIDRIINVQYGFRLLDYIVPITGIAAGLFILILVTILLCNRKRHVSHRTIKVAPNVEYKRKPRCHSFEADEPLYENKNTLKVNDHSVEEQTSYENYEHLMADKNYHNEGEYANLRQT</sequence>
<evidence type="ECO:0000256" key="4">
    <source>
        <dbReference type="ARBA" id="ARBA00023180"/>
    </source>
</evidence>
<dbReference type="GO" id="GO:0098609">
    <property type="term" value="P:cell-cell adhesion"/>
    <property type="evidence" value="ECO:0007669"/>
    <property type="project" value="TreeGrafter"/>
</dbReference>
<feature type="signal peptide" evidence="7">
    <location>
        <begin position="1"/>
        <end position="20"/>
    </location>
</feature>
<dbReference type="InterPro" id="IPR007110">
    <property type="entry name" value="Ig-like_dom"/>
</dbReference>
<dbReference type="PROSITE" id="PS00290">
    <property type="entry name" value="IG_MHC"/>
    <property type="match status" value="1"/>
</dbReference>
<dbReference type="Gene3D" id="2.60.40.10">
    <property type="entry name" value="Immunoglobulins"/>
    <property type="match status" value="1"/>
</dbReference>
<evidence type="ECO:0000256" key="2">
    <source>
        <dbReference type="ARBA" id="ARBA00023136"/>
    </source>
</evidence>
<reference evidence="9" key="1">
    <citation type="submission" date="2018-11" db="EMBL/GenBank/DDBJ databases">
        <authorList>
            <person name="Alioto T."/>
            <person name="Alioto T."/>
        </authorList>
    </citation>
    <scope>NUCLEOTIDE SEQUENCE</scope>
</reference>
<dbReference type="OrthoDB" id="6061647at2759"/>
<protein>
    <recommendedName>
        <fullName evidence="8">Ig-like domain-containing protein</fullName>
    </recommendedName>
</protein>
<dbReference type="SMART" id="SM00408">
    <property type="entry name" value="IGc2"/>
    <property type="match status" value="1"/>
</dbReference>
<dbReference type="GO" id="GO:0050839">
    <property type="term" value="F:cell adhesion molecule binding"/>
    <property type="evidence" value="ECO:0007669"/>
    <property type="project" value="TreeGrafter"/>
</dbReference>
<keyword evidence="6" id="KW-1133">Transmembrane helix</keyword>
<dbReference type="PANTHER" id="PTHR11640:SF31">
    <property type="entry name" value="IRREGULAR CHIASM C-ROUGHEST PROTEIN-RELATED"/>
    <property type="match status" value="1"/>
</dbReference>
<dbReference type="Pfam" id="PF13927">
    <property type="entry name" value="Ig_3"/>
    <property type="match status" value="1"/>
</dbReference>
<evidence type="ECO:0000256" key="5">
    <source>
        <dbReference type="ARBA" id="ARBA00023319"/>
    </source>
</evidence>
<dbReference type="GO" id="GO:0005911">
    <property type="term" value="C:cell-cell junction"/>
    <property type="evidence" value="ECO:0007669"/>
    <property type="project" value="TreeGrafter"/>
</dbReference>
<organism evidence="9 10">
    <name type="scientific">Mytilus galloprovincialis</name>
    <name type="common">Mediterranean mussel</name>
    <dbReference type="NCBI Taxonomy" id="29158"/>
    <lineage>
        <taxon>Eukaryota</taxon>
        <taxon>Metazoa</taxon>
        <taxon>Spiralia</taxon>
        <taxon>Lophotrochozoa</taxon>
        <taxon>Mollusca</taxon>
        <taxon>Bivalvia</taxon>
        <taxon>Autobranchia</taxon>
        <taxon>Pteriomorphia</taxon>
        <taxon>Mytilida</taxon>
        <taxon>Mytiloidea</taxon>
        <taxon>Mytilidae</taxon>
        <taxon>Mytilinae</taxon>
        <taxon>Mytilus</taxon>
    </lineage>
</organism>
<name>A0A8B6EEA0_MYTGA</name>